<accession>A0A7S1QII7</accession>
<proteinExistence type="inferred from homology"/>
<evidence type="ECO:0000256" key="1">
    <source>
        <dbReference type="RuleBase" id="RU367043"/>
    </source>
</evidence>
<comment type="function">
    <text evidence="1">Mitochondrial intermembrane chaperone that participates in the import and insertion of some multi-pass transmembrane proteins into the mitochondrial inner membrane. Also required for the transfer of beta-barrel precursors from the TOM complex to the sorting and assembly machinery (SAM complex) of the outer membrane. Acts as a chaperone-like protein that protects the hydrophobic precursors from aggregation and guide them through the mitochondrial intermembrane space.</text>
</comment>
<keyword evidence="1" id="KW-0999">Mitochondrion inner membrane</keyword>
<keyword evidence="1" id="KW-0653">Protein transport</keyword>
<dbReference type="InterPro" id="IPR035427">
    <property type="entry name" value="Tim10-like_dom_sf"/>
</dbReference>
<keyword evidence="1" id="KW-1015">Disulfide bond</keyword>
<dbReference type="EMBL" id="HBGF01039494">
    <property type="protein sequence ID" value="CAD9138619.1"/>
    <property type="molecule type" value="Transcribed_RNA"/>
</dbReference>
<evidence type="ECO:0000313" key="3">
    <source>
        <dbReference type="EMBL" id="CAD9138619.1"/>
    </source>
</evidence>
<keyword evidence="1" id="KW-0472">Membrane</keyword>
<reference evidence="3" key="1">
    <citation type="submission" date="2021-01" db="EMBL/GenBank/DDBJ databases">
        <authorList>
            <person name="Corre E."/>
            <person name="Pelletier E."/>
            <person name="Niang G."/>
            <person name="Scheremetjew M."/>
            <person name="Finn R."/>
            <person name="Kale V."/>
            <person name="Holt S."/>
            <person name="Cochrane G."/>
            <person name="Meng A."/>
            <person name="Brown T."/>
            <person name="Cohen L."/>
        </authorList>
    </citation>
    <scope>NUCLEOTIDE SEQUENCE</scope>
    <source>
        <strain evidence="3">CCAP 1951/1</strain>
    </source>
</reference>
<dbReference type="InterPro" id="IPR004217">
    <property type="entry name" value="Tim10-like"/>
</dbReference>
<dbReference type="Gene3D" id="1.10.287.810">
    <property type="entry name" value="Mitochondrial import inner membrane translocase subunit tim13 like domains"/>
    <property type="match status" value="1"/>
</dbReference>
<dbReference type="GO" id="GO:0015031">
    <property type="term" value="P:protein transport"/>
    <property type="evidence" value="ECO:0007669"/>
    <property type="project" value="UniProtKB-KW"/>
</dbReference>
<comment type="subunit">
    <text evidence="1">Heterohexamer.</text>
</comment>
<dbReference type="Pfam" id="PF02953">
    <property type="entry name" value="zf-Tim10_DDP"/>
    <property type="match status" value="1"/>
</dbReference>
<protein>
    <recommendedName>
        <fullName evidence="1">Mitochondrial import inner membrane translocase subunit</fullName>
    </recommendedName>
</protein>
<keyword evidence="1" id="KW-0143">Chaperone</keyword>
<keyword evidence="1" id="KW-0811">Translocation</keyword>
<keyword evidence="1" id="KW-0813">Transport</keyword>
<comment type="domain">
    <text evidence="1">The twin CX3C motif contains 4 conserved Cys residues that form 2 disulfide bonds in the mitochondrial intermembrane space.</text>
</comment>
<sequence length="107" mass="12339">MNQNFPGLPPAGLIVTSEKVQSATELGFPYCWSRCVTHFGEDSLPYHPGEKTCFDRCMNKLWSGYEIAKDARKATEKVAKESEGMQWKWMQDLDEFYKVTPPEVPRF</sequence>
<evidence type="ECO:0000259" key="2">
    <source>
        <dbReference type="Pfam" id="PF02953"/>
    </source>
</evidence>
<dbReference type="AlphaFoldDB" id="A0A7S1QII7"/>
<dbReference type="SUPFAM" id="SSF144122">
    <property type="entry name" value="Tim10-like"/>
    <property type="match status" value="1"/>
</dbReference>
<name>A0A7S1QII7_NEODS</name>
<comment type="similarity">
    <text evidence="1">Belongs to the small Tim family.</text>
</comment>
<organism evidence="3">
    <name type="scientific">Neobodo designis</name>
    <name type="common">Flagellated protozoan</name>
    <name type="synonym">Bodo designis</name>
    <dbReference type="NCBI Taxonomy" id="312471"/>
    <lineage>
        <taxon>Eukaryota</taxon>
        <taxon>Discoba</taxon>
        <taxon>Euglenozoa</taxon>
        <taxon>Kinetoplastea</taxon>
        <taxon>Metakinetoplastina</taxon>
        <taxon>Neobodonida</taxon>
        <taxon>Neobodo</taxon>
    </lineage>
</organism>
<dbReference type="GO" id="GO:0005743">
    <property type="term" value="C:mitochondrial inner membrane"/>
    <property type="evidence" value="ECO:0007669"/>
    <property type="project" value="UniProtKB-SubCell"/>
</dbReference>
<gene>
    <name evidence="3" type="ORF">NDES1114_LOCUS26431</name>
</gene>
<feature type="domain" description="Tim10-like" evidence="2">
    <location>
        <begin position="31"/>
        <end position="62"/>
    </location>
</feature>
<keyword evidence="1" id="KW-0496">Mitochondrion</keyword>
<comment type="subcellular location">
    <subcellularLocation>
        <location evidence="1">Mitochondrion inner membrane</location>
        <topology evidence="1">Peripheral membrane protein</topology>
        <orientation evidence="1">Intermembrane side</orientation>
    </subcellularLocation>
</comment>